<organism evidence="3 4">
    <name type="scientific">Temnothorax longispinosus</name>
    <dbReference type="NCBI Taxonomy" id="300112"/>
    <lineage>
        <taxon>Eukaryota</taxon>
        <taxon>Metazoa</taxon>
        <taxon>Ecdysozoa</taxon>
        <taxon>Arthropoda</taxon>
        <taxon>Hexapoda</taxon>
        <taxon>Insecta</taxon>
        <taxon>Pterygota</taxon>
        <taxon>Neoptera</taxon>
        <taxon>Endopterygota</taxon>
        <taxon>Hymenoptera</taxon>
        <taxon>Apocrita</taxon>
        <taxon>Aculeata</taxon>
        <taxon>Formicoidea</taxon>
        <taxon>Formicidae</taxon>
        <taxon>Myrmicinae</taxon>
        <taxon>Temnothorax</taxon>
    </lineage>
</organism>
<feature type="chain" id="PRO_5020998495" evidence="2">
    <location>
        <begin position="35"/>
        <end position="135"/>
    </location>
</feature>
<proteinExistence type="predicted"/>
<dbReference type="EMBL" id="QBLH01001247">
    <property type="protein sequence ID" value="TGZ52567.1"/>
    <property type="molecule type" value="Genomic_DNA"/>
</dbReference>
<evidence type="ECO:0000256" key="1">
    <source>
        <dbReference type="SAM" id="MobiDB-lite"/>
    </source>
</evidence>
<dbReference type="AlphaFoldDB" id="A0A4S2KWS5"/>
<feature type="region of interest" description="Disordered" evidence="1">
    <location>
        <begin position="35"/>
        <end position="84"/>
    </location>
</feature>
<dbReference type="Proteomes" id="UP000310200">
    <property type="component" value="Unassembled WGS sequence"/>
</dbReference>
<protein>
    <submittedName>
        <fullName evidence="3">Uncharacterized protein</fullName>
    </submittedName>
</protein>
<gene>
    <name evidence="3" type="ORF">DBV15_10204</name>
</gene>
<evidence type="ECO:0000313" key="3">
    <source>
        <dbReference type="EMBL" id="TGZ52567.1"/>
    </source>
</evidence>
<keyword evidence="2" id="KW-0732">Signal</keyword>
<accession>A0A4S2KWS5</accession>
<sequence>MSRVVLHRPFWPSYVAFLLFTLILTSTTLQQVGASPLWDFPQNSTPKSSTGSSSEHSMENSMNDSANSSMDSSMDSSTDNSTEISSNTDVIVIKAVVYEIGILTDTDNTTSAESTERQERVDITLYNTPQDDEFS</sequence>
<feature type="compositionally biased region" description="Low complexity" evidence="1">
    <location>
        <begin position="44"/>
        <end position="81"/>
    </location>
</feature>
<feature type="signal peptide" evidence="2">
    <location>
        <begin position="1"/>
        <end position="34"/>
    </location>
</feature>
<evidence type="ECO:0000313" key="4">
    <source>
        <dbReference type="Proteomes" id="UP000310200"/>
    </source>
</evidence>
<name>A0A4S2KWS5_9HYME</name>
<keyword evidence="4" id="KW-1185">Reference proteome</keyword>
<feature type="region of interest" description="Disordered" evidence="1">
    <location>
        <begin position="106"/>
        <end position="135"/>
    </location>
</feature>
<evidence type="ECO:0000256" key="2">
    <source>
        <dbReference type="SAM" id="SignalP"/>
    </source>
</evidence>
<reference evidence="3 4" key="1">
    <citation type="journal article" date="2019" name="Philos. Trans. R. Soc. Lond., B, Biol. Sci.">
        <title>Ant behaviour and brain gene expression of defending hosts depend on the ecological success of the intruding social parasite.</title>
        <authorList>
            <person name="Kaur R."/>
            <person name="Stoldt M."/>
            <person name="Jongepier E."/>
            <person name="Feldmeyer B."/>
            <person name="Menzel F."/>
            <person name="Bornberg-Bauer E."/>
            <person name="Foitzik S."/>
        </authorList>
    </citation>
    <scope>NUCLEOTIDE SEQUENCE [LARGE SCALE GENOMIC DNA]</scope>
    <source>
        <tissue evidence="3">Whole body</tissue>
    </source>
</reference>
<comment type="caution">
    <text evidence="3">The sequence shown here is derived from an EMBL/GenBank/DDBJ whole genome shotgun (WGS) entry which is preliminary data.</text>
</comment>